<feature type="compositionally biased region" description="Basic and acidic residues" evidence="1">
    <location>
        <begin position="35"/>
        <end position="44"/>
    </location>
</feature>
<feature type="compositionally biased region" description="Basic residues" evidence="1">
    <location>
        <begin position="22"/>
        <end position="34"/>
    </location>
</feature>
<dbReference type="InterPro" id="IPR011029">
    <property type="entry name" value="DEATH-like_dom_sf"/>
</dbReference>
<evidence type="ECO:0000313" key="2">
    <source>
        <dbReference type="EMBL" id="CAE1226627.1"/>
    </source>
</evidence>
<dbReference type="AlphaFoldDB" id="A0A812BEN4"/>
<proteinExistence type="predicted"/>
<dbReference type="Gene3D" id="1.10.533.10">
    <property type="entry name" value="Death Domain, Fas"/>
    <property type="match status" value="1"/>
</dbReference>
<organism evidence="2 3">
    <name type="scientific">Acanthosepion pharaonis</name>
    <name type="common">Pharaoh cuttlefish</name>
    <name type="synonym">Sepia pharaonis</name>
    <dbReference type="NCBI Taxonomy" id="158019"/>
    <lineage>
        <taxon>Eukaryota</taxon>
        <taxon>Metazoa</taxon>
        <taxon>Spiralia</taxon>
        <taxon>Lophotrochozoa</taxon>
        <taxon>Mollusca</taxon>
        <taxon>Cephalopoda</taxon>
        <taxon>Coleoidea</taxon>
        <taxon>Decapodiformes</taxon>
        <taxon>Sepiida</taxon>
        <taxon>Sepiina</taxon>
        <taxon>Sepiidae</taxon>
        <taxon>Acanthosepion</taxon>
    </lineage>
</organism>
<dbReference type="Gene3D" id="3.80.10.10">
    <property type="entry name" value="Ribonuclease Inhibitor"/>
    <property type="match status" value="3"/>
</dbReference>
<dbReference type="PANTHER" id="PTHR24114">
    <property type="entry name" value="LEUCINE RICH REPEAT FAMILY PROTEIN"/>
    <property type="match status" value="1"/>
</dbReference>
<feature type="region of interest" description="Disordered" evidence="1">
    <location>
        <begin position="1"/>
        <end position="60"/>
    </location>
</feature>
<dbReference type="Pfam" id="PF13516">
    <property type="entry name" value="LRR_6"/>
    <property type="match status" value="6"/>
</dbReference>
<feature type="region of interest" description="Disordered" evidence="1">
    <location>
        <begin position="374"/>
        <end position="393"/>
    </location>
</feature>
<dbReference type="InterPro" id="IPR001611">
    <property type="entry name" value="Leu-rich_rpt"/>
</dbReference>
<dbReference type="SMART" id="SM00368">
    <property type="entry name" value="LRR_RI"/>
    <property type="match status" value="8"/>
</dbReference>
<feature type="compositionally biased region" description="Basic and acidic residues" evidence="1">
    <location>
        <begin position="1"/>
        <end position="11"/>
    </location>
</feature>
<name>A0A812BEN4_ACAPH</name>
<feature type="compositionally biased region" description="Polar residues" evidence="1">
    <location>
        <begin position="376"/>
        <end position="393"/>
    </location>
</feature>
<dbReference type="EMBL" id="CAHIKZ030000562">
    <property type="protein sequence ID" value="CAE1226627.1"/>
    <property type="molecule type" value="Genomic_DNA"/>
</dbReference>
<dbReference type="SUPFAM" id="SSF47986">
    <property type="entry name" value="DEATH domain"/>
    <property type="match status" value="1"/>
</dbReference>
<protein>
    <submittedName>
        <fullName evidence="2">NLRC3</fullName>
    </submittedName>
</protein>
<evidence type="ECO:0000313" key="3">
    <source>
        <dbReference type="Proteomes" id="UP000597762"/>
    </source>
</evidence>
<dbReference type="CDD" id="cd01671">
    <property type="entry name" value="CARD"/>
    <property type="match status" value="1"/>
</dbReference>
<dbReference type="PANTHER" id="PTHR24114:SF2">
    <property type="entry name" value="F-BOX DOMAIN-CONTAINING PROTEIN-RELATED"/>
    <property type="match status" value="1"/>
</dbReference>
<keyword evidence="3" id="KW-1185">Reference proteome</keyword>
<dbReference type="OrthoDB" id="272549at2759"/>
<sequence>MDYGRDNERETSPTTHAPPWKFWRRLSSKRHNSSNKKDGDRVEFSDSLLAGQSDGRSRRECILKEADDGVSNEEDDLLEDLPDVLDKNALRRSQSLKPPPKPPRLFLMRSSSINNHRNTQTLTSSRNSFVMSSNNRHSKDEEFIKFPINIENGRFLTEATQNGSLYCIKNSGSEAVNKVEPDLTNKTAYDGKGIKYSANGNPMRIKMDLVASGQTHRNRDKITKHTLILHCLSELLCQRLKPTGLIEEMYRTQVITSGDLQAFRGHPDHRLVCESLITTVSRGDDQQYAAFCQVLRNTDKYRDVSEMLDAMTKISFMISEIHAVDEDENNILAEEKTIKFDVGFYDEEAHLLKPVVELDRIKTMNGKRGIGLRASGSHSSQISNASTTDGSLCMNNDHEQDKSLLVPMMTVSILGHNLKGDRTKVLADVLHTYNCILELCLGKTQLTSSDIGILSIPLQKNNSLTVLDVRLNPIGNEGASMLGNALEQNNTLRQLNLSSTGMDGAGCKRICDALKFNTALRELDISFVDLGDDGCVHIGEMLQQNKTLKKLRLRSSCITWAGCEFLFNALTNNTSLTDIDLSRNFIGNEGADIVARLLAKESYLRELNLENCGLTALGCNQLSQALIKNIRLDNLDLSNNFIGDTGARKLSEAIEENTCLRCLGLNMCEITNDGFERILDALECNKSLHALKLCYNRLGRDTTSQTASSENLRYRVRIVTSSRPKLRLLLWGNTFEES</sequence>
<reference evidence="2" key="1">
    <citation type="submission" date="2021-01" db="EMBL/GenBank/DDBJ databases">
        <authorList>
            <person name="Li R."/>
            <person name="Bekaert M."/>
        </authorList>
    </citation>
    <scope>NUCLEOTIDE SEQUENCE</scope>
    <source>
        <strain evidence="2">Farmed</strain>
    </source>
</reference>
<comment type="caution">
    <text evidence="2">The sequence shown here is derived from an EMBL/GenBank/DDBJ whole genome shotgun (WGS) entry which is preliminary data.</text>
</comment>
<gene>
    <name evidence="2" type="ORF">SPHA_16107</name>
</gene>
<evidence type="ECO:0000256" key="1">
    <source>
        <dbReference type="SAM" id="MobiDB-lite"/>
    </source>
</evidence>
<dbReference type="SUPFAM" id="SSF52047">
    <property type="entry name" value="RNI-like"/>
    <property type="match status" value="1"/>
</dbReference>
<dbReference type="Proteomes" id="UP000597762">
    <property type="component" value="Unassembled WGS sequence"/>
</dbReference>
<dbReference type="InterPro" id="IPR032675">
    <property type="entry name" value="LRR_dom_sf"/>
</dbReference>
<dbReference type="InterPro" id="IPR052394">
    <property type="entry name" value="LRR-containing"/>
</dbReference>
<accession>A0A812BEN4</accession>